<proteinExistence type="predicted"/>
<dbReference type="AlphaFoldDB" id="A0A381C3Z4"/>
<name>A0A381C3Z4_9ENTR</name>
<reference evidence="1 2" key="1">
    <citation type="submission" date="2018-06" db="EMBL/GenBank/DDBJ databases">
        <authorList>
            <consortium name="Pathogen Informatics"/>
            <person name="Doyle S."/>
        </authorList>
    </citation>
    <scope>NUCLEOTIDE SEQUENCE [LARGE SCALE GENOMIC DNA]</scope>
    <source>
        <strain evidence="1 2">NCTC12119</strain>
    </source>
</reference>
<sequence>MQNKTTRQQRVQQAIEHYDTAKKEHTKVVTEMENIVASITSCREQKQTAEAQSQQDDTGWRELFRKARGVMTGELKQQHIERIANREMITELDSLIQELELDEEKHKIMCSGYGASLRGAHTNALVALADKEMSQSLSALDGVVRAVKLKRMALSAEQARTTHNGRFSEYEIDIDKSVYAEIRAYLEPRVTKYAFDMASEPELSVIGLSPALSKYMDEALASPAKRQVAFNEIKRKESLLKEKGAL</sequence>
<gene>
    <name evidence="1" type="ORF">NCTC12119_01036</name>
</gene>
<evidence type="ECO:0000313" key="1">
    <source>
        <dbReference type="EMBL" id="SUW62591.1"/>
    </source>
</evidence>
<organism evidence="1 2">
    <name type="scientific">Buttiauxella agrestis</name>
    <dbReference type="NCBI Taxonomy" id="82977"/>
    <lineage>
        <taxon>Bacteria</taxon>
        <taxon>Pseudomonadati</taxon>
        <taxon>Pseudomonadota</taxon>
        <taxon>Gammaproteobacteria</taxon>
        <taxon>Enterobacterales</taxon>
        <taxon>Enterobacteriaceae</taxon>
        <taxon>Buttiauxella</taxon>
    </lineage>
</organism>
<protein>
    <submittedName>
        <fullName evidence="1">Uncharacterized protein</fullName>
    </submittedName>
</protein>
<dbReference type="RefSeq" id="WP_115627534.1">
    <property type="nucleotide sequence ID" value="NZ_UIGI01000001.1"/>
</dbReference>
<accession>A0A381C3Z4</accession>
<evidence type="ECO:0000313" key="2">
    <source>
        <dbReference type="Proteomes" id="UP000255528"/>
    </source>
</evidence>
<dbReference type="EMBL" id="UIGI01000001">
    <property type="protein sequence ID" value="SUW62591.1"/>
    <property type="molecule type" value="Genomic_DNA"/>
</dbReference>
<dbReference type="Proteomes" id="UP000255528">
    <property type="component" value="Unassembled WGS sequence"/>
</dbReference>